<keyword evidence="2" id="KW-0805">Transcription regulation</keyword>
<dbReference type="GO" id="GO:0000160">
    <property type="term" value="P:phosphorelay signal transduction system"/>
    <property type="evidence" value="ECO:0007669"/>
    <property type="project" value="InterPro"/>
</dbReference>
<dbReference type="EMBL" id="NHSJ01000096">
    <property type="protein sequence ID" value="PPQ29277.1"/>
    <property type="molecule type" value="Genomic_DNA"/>
</dbReference>
<keyword evidence="5" id="KW-1185">Reference proteome</keyword>
<reference evidence="4 5" key="1">
    <citation type="journal article" date="2018" name="Arch. Microbiol.">
        <title>New insights into the metabolic potential of the phototrophic purple bacterium Rhodopila globiformis DSM 161(T) from its draft genome sequence and evidence for a vanadium-dependent nitrogenase.</title>
        <authorList>
            <person name="Imhoff J.F."/>
            <person name="Rahn T."/>
            <person name="Kunzel S."/>
            <person name="Neulinger S.C."/>
        </authorList>
    </citation>
    <scope>NUCLEOTIDE SEQUENCE [LARGE SCALE GENOMIC DNA]</scope>
    <source>
        <strain evidence="4 5">DSM 16996</strain>
    </source>
</reference>
<protein>
    <submittedName>
        <fullName evidence="4">Uncharacterized protein</fullName>
    </submittedName>
</protein>
<dbReference type="Proteomes" id="UP000239089">
    <property type="component" value="Unassembled WGS sequence"/>
</dbReference>
<dbReference type="OrthoDB" id="582170at2"/>
<evidence type="ECO:0000256" key="2">
    <source>
        <dbReference type="ARBA" id="ARBA00023015"/>
    </source>
</evidence>
<proteinExistence type="predicted"/>
<dbReference type="InterPro" id="IPR011006">
    <property type="entry name" value="CheY-like_superfamily"/>
</dbReference>
<dbReference type="AlphaFoldDB" id="A0A2S6N3Y7"/>
<dbReference type="InterPro" id="IPR001789">
    <property type="entry name" value="Sig_transdc_resp-reg_receiver"/>
</dbReference>
<gene>
    <name evidence="4" type="ORF">CCR94_15830</name>
</gene>
<dbReference type="RefSeq" id="WP_104508821.1">
    <property type="nucleotide sequence ID" value="NZ_JACIGC010000010.1"/>
</dbReference>
<organism evidence="4 5">
    <name type="scientific">Rhodoblastus sphagnicola</name>
    <dbReference type="NCBI Taxonomy" id="333368"/>
    <lineage>
        <taxon>Bacteria</taxon>
        <taxon>Pseudomonadati</taxon>
        <taxon>Pseudomonadota</taxon>
        <taxon>Alphaproteobacteria</taxon>
        <taxon>Hyphomicrobiales</taxon>
        <taxon>Rhodoblastaceae</taxon>
        <taxon>Rhodoblastus</taxon>
    </lineage>
</organism>
<keyword evidence="3" id="KW-0804">Transcription</keyword>
<dbReference type="SMART" id="SM00448">
    <property type="entry name" value="REC"/>
    <property type="match status" value="1"/>
</dbReference>
<keyword evidence="1" id="KW-0597">Phosphoprotein</keyword>
<evidence type="ECO:0000313" key="5">
    <source>
        <dbReference type="Proteomes" id="UP000239089"/>
    </source>
</evidence>
<comment type="caution">
    <text evidence="4">The sequence shown here is derived from an EMBL/GenBank/DDBJ whole genome shotgun (WGS) entry which is preliminary data.</text>
</comment>
<dbReference type="PANTHER" id="PTHR44591">
    <property type="entry name" value="STRESS RESPONSE REGULATOR PROTEIN 1"/>
    <property type="match status" value="1"/>
</dbReference>
<dbReference type="PROSITE" id="PS50110">
    <property type="entry name" value="RESPONSE_REGULATORY"/>
    <property type="match status" value="1"/>
</dbReference>
<evidence type="ECO:0000256" key="1">
    <source>
        <dbReference type="ARBA" id="ARBA00022553"/>
    </source>
</evidence>
<sequence>MIENSAELSILVVEDEILIAADLELLLRERGLCVLGPCRALEEALALLKRATPDFAMLDFDLAGESSLPLARELQRRDIPFAFLTGSPGNEEAALEFTSSAIVQKPFDPKDIFALVESLGSEMHPRQSLN</sequence>
<dbReference type="SUPFAM" id="SSF52172">
    <property type="entry name" value="CheY-like"/>
    <property type="match status" value="1"/>
</dbReference>
<accession>A0A2S6N3Y7</accession>
<evidence type="ECO:0000313" key="4">
    <source>
        <dbReference type="EMBL" id="PPQ29277.1"/>
    </source>
</evidence>
<evidence type="ECO:0000256" key="3">
    <source>
        <dbReference type="ARBA" id="ARBA00023163"/>
    </source>
</evidence>
<dbReference type="PANTHER" id="PTHR44591:SF3">
    <property type="entry name" value="RESPONSE REGULATORY DOMAIN-CONTAINING PROTEIN"/>
    <property type="match status" value="1"/>
</dbReference>
<dbReference type="Pfam" id="PF00072">
    <property type="entry name" value="Response_reg"/>
    <property type="match status" value="1"/>
</dbReference>
<name>A0A2S6N3Y7_9HYPH</name>
<dbReference type="Gene3D" id="3.40.50.2300">
    <property type="match status" value="1"/>
</dbReference>
<dbReference type="InterPro" id="IPR050595">
    <property type="entry name" value="Bact_response_regulator"/>
</dbReference>